<evidence type="ECO:0000256" key="2">
    <source>
        <dbReference type="ARBA" id="ARBA00022679"/>
    </source>
</evidence>
<comment type="caution">
    <text evidence="5">The sequence shown here is derived from an EMBL/GenBank/DDBJ whole genome shotgun (WGS) entry which is preliminary data.</text>
</comment>
<dbReference type="Pfam" id="PF13649">
    <property type="entry name" value="Methyltransf_25"/>
    <property type="match status" value="1"/>
</dbReference>
<dbReference type="RefSeq" id="WP_184430820.1">
    <property type="nucleotide sequence ID" value="NZ_JACIGI010000001.1"/>
</dbReference>
<dbReference type="SUPFAM" id="SSF53335">
    <property type="entry name" value="S-adenosyl-L-methionine-dependent methyltransferases"/>
    <property type="match status" value="1"/>
</dbReference>
<dbReference type="InterPro" id="IPR029063">
    <property type="entry name" value="SAM-dependent_MTases_sf"/>
</dbReference>
<dbReference type="Gene3D" id="3.40.50.150">
    <property type="entry name" value="Vaccinia Virus protein VP39"/>
    <property type="match status" value="1"/>
</dbReference>
<dbReference type="GO" id="GO:0032259">
    <property type="term" value="P:methylation"/>
    <property type="evidence" value="ECO:0007669"/>
    <property type="project" value="UniProtKB-KW"/>
</dbReference>
<evidence type="ECO:0000259" key="4">
    <source>
        <dbReference type="Pfam" id="PF13649"/>
    </source>
</evidence>
<dbReference type="AlphaFoldDB" id="A0A7W6RW42"/>
<proteinExistence type="predicted"/>
<dbReference type="GO" id="GO:0008168">
    <property type="term" value="F:methyltransferase activity"/>
    <property type="evidence" value="ECO:0007669"/>
    <property type="project" value="UniProtKB-KW"/>
</dbReference>
<sequence>MTSSSLRSLFADLRLSLRLGSTARAAAPAVREAVQRVSHDDDRHTITHFSRLLSRHGHSHAALEWNSRESQERRFAALADVGLGAGDTLLDVGCGIGDLVAWLERAGLALDYTGVDLTPLMVETAQARFPDRAFLQGCLLNGVALPRPRFDWVVASGIFAHRRDRPDAYMRAMIEAMLAIADKGVAVNSLSLKAEYAHRWTLYHADPDTTLAWARERVPRAVLREDYDPNDFTLYLYKSEEAARGLRWAP</sequence>
<gene>
    <name evidence="5" type="ORF">GGD88_000039</name>
</gene>
<organism evidence="5 6">
    <name type="scientific">Roseospira goensis</name>
    <dbReference type="NCBI Taxonomy" id="391922"/>
    <lineage>
        <taxon>Bacteria</taxon>
        <taxon>Pseudomonadati</taxon>
        <taxon>Pseudomonadota</taxon>
        <taxon>Alphaproteobacteria</taxon>
        <taxon>Rhodospirillales</taxon>
        <taxon>Rhodospirillaceae</taxon>
        <taxon>Roseospira</taxon>
    </lineage>
</organism>
<keyword evidence="2 5" id="KW-0808">Transferase</keyword>
<dbReference type="PANTHER" id="PTHR43464:SF19">
    <property type="entry name" value="UBIQUINONE BIOSYNTHESIS O-METHYLTRANSFERASE, MITOCHONDRIAL"/>
    <property type="match status" value="1"/>
</dbReference>
<keyword evidence="1 5" id="KW-0489">Methyltransferase</keyword>
<feature type="domain" description="Methyltransferase" evidence="4">
    <location>
        <begin position="90"/>
        <end position="173"/>
    </location>
</feature>
<dbReference type="PANTHER" id="PTHR43464">
    <property type="entry name" value="METHYLTRANSFERASE"/>
    <property type="match status" value="1"/>
</dbReference>
<accession>A0A7W6RW42</accession>
<protein>
    <submittedName>
        <fullName evidence="5">SAM-dependent methyltransferase</fullName>
    </submittedName>
</protein>
<dbReference type="EMBL" id="JACIGI010000001">
    <property type="protein sequence ID" value="MBB4284333.1"/>
    <property type="molecule type" value="Genomic_DNA"/>
</dbReference>
<evidence type="ECO:0000256" key="3">
    <source>
        <dbReference type="ARBA" id="ARBA00022691"/>
    </source>
</evidence>
<dbReference type="CDD" id="cd02440">
    <property type="entry name" value="AdoMet_MTases"/>
    <property type="match status" value="1"/>
</dbReference>
<keyword evidence="3" id="KW-0949">S-adenosyl-L-methionine</keyword>
<keyword evidence="6" id="KW-1185">Reference proteome</keyword>
<evidence type="ECO:0000256" key="1">
    <source>
        <dbReference type="ARBA" id="ARBA00022603"/>
    </source>
</evidence>
<reference evidence="5 6" key="1">
    <citation type="submission" date="2020-08" db="EMBL/GenBank/DDBJ databases">
        <title>Genome sequencing of Purple Non-Sulfur Bacteria from various extreme environments.</title>
        <authorList>
            <person name="Mayer M."/>
        </authorList>
    </citation>
    <scope>NUCLEOTIDE SEQUENCE [LARGE SCALE GENOMIC DNA]</scope>
    <source>
        <strain evidence="5 6">JA135</strain>
    </source>
</reference>
<dbReference type="Proteomes" id="UP000555728">
    <property type="component" value="Unassembled WGS sequence"/>
</dbReference>
<dbReference type="InterPro" id="IPR041698">
    <property type="entry name" value="Methyltransf_25"/>
</dbReference>
<name>A0A7W6RW42_9PROT</name>
<evidence type="ECO:0000313" key="6">
    <source>
        <dbReference type="Proteomes" id="UP000555728"/>
    </source>
</evidence>
<evidence type="ECO:0000313" key="5">
    <source>
        <dbReference type="EMBL" id="MBB4284333.1"/>
    </source>
</evidence>